<dbReference type="OrthoDB" id="1093513at2"/>
<dbReference type="Pfam" id="PF08747">
    <property type="entry name" value="BrxB"/>
    <property type="match status" value="1"/>
</dbReference>
<reference evidence="1 2" key="1">
    <citation type="submission" date="2018-08" db="EMBL/GenBank/DDBJ databases">
        <title>A genome reference for cultivated species of the human gut microbiota.</title>
        <authorList>
            <person name="Zou Y."/>
            <person name="Xue W."/>
            <person name="Luo G."/>
        </authorList>
    </citation>
    <scope>NUCLEOTIDE SEQUENCE [LARGE SCALE GENOMIC DNA]</scope>
    <source>
        <strain evidence="1 2">AF42-9</strain>
    </source>
</reference>
<evidence type="ECO:0000313" key="2">
    <source>
        <dbReference type="Proteomes" id="UP000286598"/>
    </source>
</evidence>
<evidence type="ECO:0000313" key="1">
    <source>
        <dbReference type="EMBL" id="RHK52496.1"/>
    </source>
</evidence>
<keyword evidence="2" id="KW-1185">Reference proteome</keyword>
<dbReference type="Proteomes" id="UP000286598">
    <property type="component" value="Unassembled WGS sequence"/>
</dbReference>
<dbReference type="EMBL" id="QRNO01000005">
    <property type="protein sequence ID" value="RHK52496.1"/>
    <property type="molecule type" value="Genomic_DNA"/>
</dbReference>
<dbReference type="AlphaFoldDB" id="A0A3R6JE16"/>
<comment type="caution">
    <text evidence="1">The sequence shown here is derived from an EMBL/GenBank/DDBJ whole genome shotgun (WGS) entry which is preliminary data.</text>
</comment>
<accession>A0A3R6JE16</accession>
<dbReference type="InterPro" id="IPR014858">
    <property type="entry name" value="BrxB"/>
</dbReference>
<name>A0A3R6JE16_9BACT</name>
<sequence>MTIKELDDKLNSPGFQDTENGDLFYNFFIYQYPAEEEYDIRRQIQEFKANLIRPVNYVDVLTLNLFEEFCNFLDQKKFLRHPSMLKYQLDKEQNDPSKAQNTQDTLTRNAHSPEFVQYIHRRIIDHITIKDQYRRPYVFLYGIGSMFPYLRVNEFLALYEDYNDTGKYKIIVFYPGHRDQNSFRLFDTLPDNHTYRATLLINE</sequence>
<proteinExistence type="predicted"/>
<gene>
    <name evidence="1" type="ORF">DW060_02000</name>
</gene>
<protein>
    <submittedName>
        <fullName evidence="1">DUF1788 domain-containing protein</fullName>
    </submittedName>
</protein>
<organism evidence="1 2">
    <name type="scientific">Leyella stercorea</name>
    <dbReference type="NCBI Taxonomy" id="363265"/>
    <lineage>
        <taxon>Bacteria</taxon>
        <taxon>Pseudomonadati</taxon>
        <taxon>Bacteroidota</taxon>
        <taxon>Bacteroidia</taxon>
        <taxon>Bacteroidales</taxon>
        <taxon>Prevotellaceae</taxon>
        <taxon>Leyella</taxon>
    </lineage>
</organism>